<feature type="coiled-coil region" evidence="2">
    <location>
        <begin position="179"/>
        <end position="267"/>
    </location>
</feature>
<dbReference type="PANTHER" id="PTHR34894">
    <property type="entry name" value="SAM-DEPENDENT METHYLTRANSFERASE RSMI, CONSERVED SITE"/>
    <property type="match status" value="1"/>
</dbReference>
<dbReference type="EMBL" id="CAMXCT010003587">
    <property type="protein sequence ID" value="CAI4005247.1"/>
    <property type="molecule type" value="Genomic_DNA"/>
</dbReference>
<evidence type="ECO:0000313" key="5">
    <source>
        <dbReference type="EMBL" id="CAL1158622.1"/>
    </source>
</evidence>
<name>A0A9P1GA09_9DINO</name>
<dbReference type="OrthoDB" id="1927454at2759"/>
<gene>
    <name evidence="4" type="ORF">C1SCF055_LOCUS30987</name>
</gene>
<feature type="compositionally biased region" description="Acidic residues" evidence="3">
    <location>
        <begin position="393"/>
        <end position="416"/>
    </location>
</feature>
<organism evidence="4">
    <name type="scientific">Cladocopium goreaui</name>
    <dbReference type="NCBI Taxonomy" id="2562237"/>
    <lineage>
        <taxon>Eukaryota</taxon>
        <taxon>Sar</taxon>
        <taxon>Alveolata</taxon>
        <taxon>Dinophyceae</taxon>
        <taxon>Suessiales</taxon>
        <taxon>Symbiodiniaceae</taxon>
        <taxon>Cladocopium</taxon>
    </lineage>
</organism>
<reference evidence="4" key="1">
    <citation type="submission" date="2022-10" db="EMBL/GenBank/DDBJ databases">
        <authorList>
            <person name="Chen Y."/>
            <person name="Dougan E. K."/>
            <person name="Chan C."/>
            <person name="Rhodes N."/>
            <person name="Thang M."/>
        </authorList>
    </citation>
    <scope>NUCLEOTIDE SEQUENCE</scope>
</reference>
<evidence type="ECO:0000313" key="4">
    <source>
        <dbReference type="EMBL" id="CAI4005247.1"/>
    </source>
</evidence>
<keyword evidence="1 2" id="KW-0175">Coiled coil</keyword>
<accession>A0A9P1GA09</accession>
<feature type="region of interest" description="Disordered" evidence="3">
    <location>
        <begin position="391"/>
        <end position="416"/>
    </location>
</feature>
<proteinExistence type="predicted"/>
<protein>
    <submittedName>
        <fullName evidence="6">Erythronolide synthase, modules 5 and 6</fullName>
    </submittedName>
</protein>
<evidence type="ECO:0000313" key="6">
    <source>
        <dbReference type="EMBL" id="CAL4792559.1"/>
    </source>
</evidence>
<dbReference type="Proteomes" id="UP001152797">
    <property type="component" value="Unassembled WGS sequence"/>
</dbReference>
<dbReference type="EMBL" id="CAMXCT020003587">
    <property type="protein sequence ID" value="CAL1158622.1"/>
    <property type="molecule type" value="Genomic_DNA"/>
</dbReference>
<evidence type="ECO:0000313" key="7">
    <source>
        <dbReference type="Proteomes" id="UP001152797"/>
    </source>
</evidence>
<dbReference type="GO" id="GO:0005737">
    <property type="term" value="C:cytoplasm"/>
    <property type="evidence" value="ECO:0007669"/>
    <property type="project" value="UniProtKB-ARBA"/>
</dbReference>
<dbReference type="InterPro" id="IPR019347">
    <property type="entry name" value="Axonemal_dynein_light_chain"/>
</dbReference>
<evidence type="ECO:0000256" key="2">
    <source>
        <dbReference type="SAM" id="Coils"/>
    </source>
</evidence>
<keyword evidence="7" id="KW-1185">Reference proteome</keyword>
<dbReference type="AlphaFoldDB" id="A0A9P1GA09"/>
<comment type="caution">
    <text evidence="4">The sequence shown here is derived from an EMBL/GenBank/DDBJ whole genome shotgun (WGS) entry which is preliminary data.</text>
</comment>
<dbReference type="Pfam" id="PF10211">
    <property type="entry name" value="Ax_dynein_light"/>
    <property type="match status" value="1"/>
</dbReference>
<sequence length="416" mass="47669">MPEKSKLPKLRPNVNKRAQQIITAHMQLEDQGIGAVSNSSVPVLSKLERTAPRTARTHDVSHLADHRSTLQPQLPASQIKEEDFVYESSFMPLDVTSTYSDEDGLWHTKVFPSDSPSSRTDAVMLDNWISKTLREIQKNLLVQELVPVLSVALHEIVRQVMHHCVERGVALQKIWRTYVELFERVLDQMQQSLKLHKERTAEVQDELKEANQEVRQLKREHPEQMHNIISELEAKFLQRQKNFERDLAEAEEENLAAKTAIRTQHKELESWYPGFQHYQDSLVKNLLPQTDHGSISSKALLKESVDDAAPEVAMAEDFKRLLAALPPDKRKVIGQDLMGLIDGDEVEKINDAPFNLEEKALEIEEIERLQCELQAQEEQIKDLKTQIARMEAEGLDPAEDQGDFVEEDDDGEVHYT</sequence>
<reference evidence="5" key="2">
    <citation type="submission" date="2024-04" db="EMBL/GenBank/DDBJ databases">
        <authorList>
            <person name="Chen Y."/>
            <person name="Shah S."/>
            <person name="Dougan E. K."/>
            <person name="Thang M."/>
            <person name="Chan C."/>
        </authorList>
    </citation>
    <scope>NUCLEOTIDE SEQUENCE [LARGE SCALE GENOMIC DNA]</scope>
</reference>
<evidence type="ECO:0000256" key="3">
    <source>
        <dbReference type="SAM" id="MobiDB-lite"/>
    </source>
</evidence>
<evidence type="ECO:0000256" key="1">
    <source>
        <dbReference type="ARBA" id="ARBA00023054"/>
    </source>
</evidence>
<dbReference type="EMBL" id="CAMXCT030003587">
    <property type="protein sequence ID" value="CAL4792559.1"/>
    <property type="molecule type" value="Genomic_DNA"/>
</dbReference>
<dbReference type="PANTHER" id="PTHR34894:SF5">
    <property type="entry name" value="EF-HAND DOMAIN-CONTAINING PROTEIN"/>
    <property type="match status" value="1"/>
</dbReference>